<proteinExistence type="predicted"/>
<reference evidence="2" key="1">
    <citation type="submission" date="2019-09" db="EMBL/GenBank/DDBJ databases">
        <title>Mumia zhuanghuii sp. nov. isolated from the intestinal contents of plateau pika (Ochotona curzoniae) in the Qinghai-Tibet plateau of China.</title>
        <authorList>
            <person name="Tian Z."/>
        </authorList>
    </citation>
    <scope>NUCLEOTIDE SEQUENCE [LARGE SCALE GENOMIC DNA]</scope>
    <source>
        <strain evidence="2">DSM 25564</strain>
    </source>
</reference>
<dbReference type="AlphaFoldDB" id="A0A5J5IW30"/>
<accession>A0A5J5IW30</accession>
<keyword evidence="2" id="KW-1185">Reference proteome</keyword>
<name>A0A5J5IW30_9MICO</name>
<dbReference type="OrthoDB" id="9814707at2"/>
<evidence type="ECO:0000313" key="2">
    <source>
        <dbReference type="Proteomes" id="UP000327039"/>
    </source>
</evidence>
<dbReference type="InterPro" id="IPR013320">
    <property type="entry name" value="ConA-like_dom_sf"/>
</dbReference>
<dbReference type="RefSeq" id="WP_150417973.1">
    <property type="nucleotide sequence ID" value="NZ_VYRZ01000001.1"/>
</dbReference>
<dbReference type="InterPro" id="IPR009784">
    <property type="entry name" value="DUF1349"/>
</dbReference>
<dbReference type="SUPFAM" id="SSF49899">
    <property type="entry name" value="Concanavalin A-like lectins/glucanases"/>
    <property type="match status" value="1"/>
</dbReference>
<protein>
    <submittedName>
        <fullName evidence="1">DUF1349 domain-containing protein</fullName>
    </submittedName>
</protein>
<dbReference type="EMBL" id="VYRZ01000001">
    <property type="protein sequence ID" value="KAA9089341.1"/>
    <property type="molecule type" value="Genomic_DNA"/>
</dbReference>
<sequence>MTDIPWSTGRWTHDPESVDEAGDSLIVTAREGSDAWRTTSYGFVHDTEHALLAPLAPDSAVEVSFRLDFAAQFDQAGVFLRVDDETWIKAGVEHSDGVDGLGAVVTRGVSDWSLAPVEGWSGRIVTVRASRSGDAVTVRARVEGTPGADDDWRLVRVAPLAPDAEVAAGPFCCAPTRSGLRVEFTAWRVTPADASLHPGD</sequence>
<dbReference type="PANTHER" id="PTHR35332">
    <property type="entry name" value="REGULATION OF ENOLASE PROTEIN 1"/>
    <property type="match status" value="1"/>
</dbReference>
<gene>
    <name evidence="1" type="ORF">F6B42_02325</name>
</gene>
<evidence type="ECO:0000313" key="1">
    <source>
        <dbReference type="EMBL" id="KAA9089341.1"/>
    </source>
</evidence>
<dbReference type="Proteomes" id="UP000327039">
    <property type="component" value="Unassembled WGS sequence"/>
</dbReference>
<dbReference type="PANTHER" id="PTHR35332:SF2">
    <property type="entry name" value="REGULATION OF ENOLASE PROTEIN 1"/>
    <property type="match status" value="1"/>
</dbReference>
<comment type="caution">
    <text evidence="1">The sequence shown here is derived from an EMBL/GenBank/DDBJ whole genome shotgun (WGS) entry which is preliminary data.</text>
</comment>
<dbReference type="Pfam" id="PF07081">
    <property type="entry name" value="DUF1349"/>
    <property type="match status" value="1"/>
</dbReference>
<organism evidence="1 2">
    <name type="scientific">Microbacterium radiodurans</name>
    <dbReference type="NCBI Taxonomy" id="661398"/>
    <lineage>
        <taxon>Bacteria</taxon>
        <taxon>Bacillati</taxon>
        <taxon>Actinomycetota</taxon>
        <taxon>Actinomycetes</taxon>
        <taxon>Micrococcales</taxon>
        <taxon>Microbacteriaceae</taxon>
        <taxon>Microbacterium</taxon>
    </lineage>
</organism>
<dbReference type="Gene3D" id="2.60.120.200">
    <property type="match status" value="1"/>
</dbReference>